<dbReference type="SMART" id="SM00320">
    <property type="entry name" value="WD40"/>
    <property type="match status" value="4"/>
</dbReference>
<dbReference type="PROSITE" id="PS00678">
    <property type="entry name" value="WD_REPEATS_1"/>
    <property type="match status" value="1"/>
</dbReference>
<feature type="repeat" description="WD" evidence="3">
    <location>
        <begin position="120"/>
        <end position="163"/>
    </location>
</feature>
<dbReference type="PANTHER" id="PTHR19848:SF8">
    <property type="entry name" value="F-BOX AND WD REPEAT DOMAIN CONTAINING 7"/>
    <property type="match status" value="1"/>
</dbReference>
<accession>A0A0M9VWQ2</accession>
<dbReference type="Proteomes" id="UP000053831">
    <property type="component" value="Unassembled WGS sequence"/>
</dbReference>
<dbReference type="InterPro" id="IPR020472">
    <property type="entry name" value="WD40_PAC1"/>
</dbReference>
<comment type="caution">
    <text evidence="5">The sequence shown here is derived from an EMBL/GenBank/DDBJ whole genome shotgun (WGS) entry which is preliminary data.</text>
</comment>
<dbReference type="SUPFAM" id="SSF50978">
    <property type="entry name" value="WD40 repeat-like"/>
    <property type="match status" value="1"/>
</dbReference>
<dbReference type="PANTHER" id="PTHR19848">
    <property type="entry name" value="WD40 REPEAT PROTEIN"/>
    <property type="match status" value="1"/>
</dbReference>
<dbReference type="OrthoDB" id="6262491at2759"/>
<sequence>METTDTGKFFLTEAAHAENERKAAKSGNKNGNPIVMKSKILAVTVDPASPTDGVFIAESAGLVRRIKLSSAEPTRTYRGPKAPVTCVAVGGRGNGTVFAGSWDKDIWSWDAETGRAGVRFSGHGDFVKAVVCARVSGREVLVSGGADKKIMVWDAETGRRLHTLQDAATTMLAVQALAVDPVLSTGEAVVVASAGSDPHIRRWRISLAAAEQLAEAFADRPGAERPTIEEHRTSVYGMHYAADAGDADGEGGCDLYTTDADGLAKCLSRARGWVAEDVFEHGDYLRAVVATDAWVVTAGRDENVKVWDRASGALHCTLEGHYDEVTDLALMRDARGRPDRVCSVSIDGTIRTWPLARMELDELVRKFQEAGRPAATDDANPGGLLTAEEEAELAELMADDD</sequence>
<evidence type="ECO:0000256" key="4">
    <source>
        <dbReference type="SAM" id="MobiDB-lite"/>
    </source>
</evidence>
<dbReference type="EMBL" id="LGSR01000006">
    <property type="protein sequence ID" value="KOS22315.1"/>
    <property type="molecule type" value="Genomic_DNA"/>
</dbReference>
<dbReference type="InterPro" id="IPR019775">
    <property type="entry name" value="WD40_repeat_CS"/>
</dbReference>
<dbReference type="InterPro" id="IPR001680">
    <property type="entry name" value="WD40_rpt"/>
</dbReference>
<keyword evidence="6" id="KW-1185">Reference proteome</keyword>
<dbReference type="Pfam" id="PF00400">
    <property type="entry name" value="WD40"/>
    <property type="match status" value="4"/>
</dbReference>
<evidence type="ECO:0000256" key="3">
    <source>
        <dbReference type="PROSITE-ProRule" id="PRU00221"/>
    </source>
</evidence>
<keyword evidence="1 3" id="KW-0853">WD repeat</keyword>
<dbReference type="STRING" id="150374.A0A0M9VWQ2"/>
<evidence type="ECO:0000256" key="2">
    <source>
        <dbReference type="ARBA" id="ARBA00022737"/>
    </source>
</evidence>
<dbReference type="Gene3D" id="2.130.10.10">
    <property type="entry name" value="YVTN repeat-like/Quinoprotein amine dehydrogenase"/>
    <property type="match status" value="2"/>
</dbReference>
<dbReference type="InterPro" id="IPR036322">
    <property type="entry name" value="WD40_repeat_dom_sf"/>
</dbReference>
<feature type="region of interest" description="Disordered" evidence="4">
    <location>
        <begin position="1"/>
        <end position="30"/>
    </location>
</feature>
<evidence type="ECO:0000313" key="6">
    <source>
        <dbReference type="Proteomes" id="UP000053831"/>
    </source>
</evidence>
<name>A0A0M9VWQ2_ESCWE</name>
<dbReference type="AlphaFoldDB" id="A0A0M9VWQ2"/>
<protein>
    <submittedName>
        <fullName evidence="5">Putative WD repeat-containing protein</fullName>
    </submittedName>
</protein>
<reference evidence="5 6" key="1">
    <citation type="submission" date="2015-07" db="EMBL/GenBank/DDBJ databases">
        <title>The genome of the fungus Escovopsis weberi, a specialized disease agent of ant agriculture.</title>
        <authorList>
            <person name="de Man T.J."/>
            <person name="Stajich J.E."/>
            <person name="Kubicek C.P."/>
            <person name="Chenthamara K."/>
            <person name="Atanasova L."/>
            <person name="Druzhinina I.S."/>
            <person name="Birnbaum S."/>
            <person name="Barribeau S.M."/>
            <person name="Teiling C."/>
            <person name="Suen G."/>
            <person name="Currie C."/>
            <person name="Gerardo N.M."/>
        </authorList>
    </citation>
    <scope>NUCLEOTIDE SEQUENCE [LARGE SCALE GENOMIC DNA]</scope>
</reference>
<gene>
    <name evidence="5" type="ORF">ESCO_002142</name>
</gene>
<organism evidence="5 6">
    <name type="scientific">Escovopsis weberi</name>
    <dbReference type="NCBI Taxonomy" id="150374"/>
    <lineage>
        <taxon>Eukaryota</taxon>
        <taxon>Fungi</taxon>
        <taxon>Dikarya</taxon>
        <taxon>Ascomycota</taxon>
        <taxon>Pezizomycotina</taxon>
        <taxon>Sordariomycetes</taxon>
        <taxon>Hypocreomycetidae</taxon>
        <taxon>Hypocreales</taxon>
        <taxon>Hypocreaceae</taxon>
        <taxon>Escovopsis</taxon>
    </lineage>
</organism>
<evidence type="ECO:0000256" key="1">
    <source>
        <dbReference type="ARBA" id="ARBA00022574"/>
    </source>
</evidence>
<proteinExistence type="predicted"/>
<dbReference type="InterPro" id="IPR015943">
    <property type="entry name" value="WD40/YVTN_repeat-like_dom_sf"/>
</dbReference>
<dbReference type="PROSITE" id="PS50082">
    <property type="entry name" value="WD_REPEATS_2"/>
    <property type="match status" value="1"/>
</dbReference>
<keyword evidence="2" id="KW-0677">Repeat</keyword>
<dbReference type="PRINTS" id="PR00320">
    <property type="entry name" value="GPROTEINBRPT"/>
</dbReference>
<evidence type="ECO:0000313" key="5">
    <source>
        <dbReference type="EMBL" id="KOS22315.1"/>
    </source>
</evidence>